<proteinExistence type="predicted"/>
<protein>
    <submittedName>
        <fullName evidence="1">Uncharacterized protein</fullName>
    </submittedName>
</protein>
<organism evidence="1 2">
    <name type="scientific">Avena sativa</name>
    <name type="common">Oat</name>
    <dbReference type="NCBI Taxonomy" id="4498"/>
    <lineage>
        <taxon>Eukaryota</taxon>
        <taxon>Viridiplantae</taxon>
        <taxon>Streptophyta</taxon>
        <taxon>Embryophyta</taxon>
        <taxon>Tracheophyta</taxon>
        <taxon>Spermatophyta</taxon>
        <taxon>Magnoliopsida</taxon>
        <taxon>Liliopsida</taxon>
        <taxon>Poales</taxon>
        <taxon>Poaceae</taxon>
        <taxon>BOP clade</taxon>
        <taxon>Pooideae</taxon>
        <taxon>Poodae</taxon>
        <taxon>Poeae</taxon>
        <taxon>Poeae Chloroplast Group 1 (Aveneae type)</taxon>
        <taxon>Aveninae</taxon>
        <taxon>Avena</taxon>
    </lineage>
</organism>
<reference evidence="1" key="2">
    <citation type="submission" date="2025-09" db="UniProtKB">
        <authorList>
            <consortium name="EnsemblPlants"/>
        </authorList>
    </citation>
    <scope>IDENTIFICATION</scope>
</reference>
<sequence>MSNSEGSETHDSMDEDITQVACTRRSKVWKHYEQDLFVVDGDLKAVCKYCKAEFQTKFGTSILRSHIADSCRSIEDACRKSFMSTMKNKQSEAPFVFDPKTCRF</sequence>
<dbReference type="Proteomes" id="UP001732700">
    <property type="component" value="Chromosome 6A"/>
</dbReference>
<evidence type="ECO:0000313" key="2">
    <source>
        <dbReference type="Proteomes" id="UP001732700"/>
    </source>
</evidence>
<evidence type="ECO:0000313" key="1">
    <source>
        <dbReference type="EnsemblPlants" id="AVESA.00010b.r2.6AG1019420.1.CDS.1"/>
    </source>
</evidence>
<name>A0ACD5YQU2_AVESA</name>
<accession>A0ACD5YQU2</accession>
<keyword evidence="2" id="KW-1185">Reference proteome</keyword>
<dbReference type="EnsemblPlants" id="AVESA.00010b.r2.6AG1019420.1">
    <property type="protein sequence ID" value="AVESA.00010b.r2.6AG1019420.1.CDS.1"/>
    <property type="gene ID" value="AVESA.00010b.r2.6AG1019420"/>
</dbReference>
<reference evidence="1" key="1">
    <citation type="submission" date="2021-05" db="EMBL/GenBank/DDBJ databases">
        <authorList>
            <person name="Scholz U."/>
            <person name="Mascher M."/>
            <person name="Fiebig A."/>
        </authorList>
    </citation>
    <scope>NUCLEOTIDE SEQUENCE [LARGE SCALE GENOMIC DNA]</scope>
</reference>